<dbReference type="InterPro" id="IPR044742">
    <property type="entry name" value="DEAD/DEAH_RhlB"/>
</dbReference>
<dbReference type="Pfam" id="PF00271">
    <property type="entry name" value="Helicase_C"/>
    <property type="match status" value="1"/>
</dbReference>
<dbReference type="CDD" id="cd00268">
    <property type="entry name" value="DEADc"/>
    <property type="match status" value="1"/>
</dbReference>
<evidence type="ECO:0000259" key="14">
    <source>
        <dbReference type="PROSITE" id="PS51192"/>
    </source>
</evidence>
<evidence type="ECO:0000256" key="11">
    <source>
        <dbReference type="ARBA" id="ARBA00037449"/>
    </source>
</evidence>
<dbReference type="Gene3D" id="3.40.50.300">
    <property type="entry name" value="P-loop containing nucleotide triphosphate hydrolases"/>
    <property type="match status" value="2"/>
</dbReference>
<dbReference type="PROSITE" id="PS51192">
    <property type="entry name" value="HELICASE_ATP_BIND_1"/>
    <property type="match status" value="1"/>
</dbReference>
<evidence type="ECO:0000256" key="13">
    <source>
        <dbReference type="SAM" id="MobiDB-lite"/>
    </source>
</evidence>
<dbReference type="Pfam" id="PF00270">
    <property type="entry name" value="DEAD"/>
    <property type="match status" value="1"/>
</dbReference>
<evidence type="ECO:0000256" key="3">
    <source>
        <dbReference type="ARBA" id="ARBA00012552"/>
    </source>
</evidence>
<dbReference type="AlphaFoldDB" id="A0A8J6C521"/>
<dbReference type="PANTHER" id="PTHR47958">
    <property type="entry name" value="ATP-DEPENDENT RNA HELICASE DBP3"/>
    <property type="match status" value="1"/>
</dbReference>
<feature type="region of interest" description="Disordered" evidence="13">
    <location>
        <begin position="380"/>
        <end position="422"/>
    </location>
</feature>
<evidence type="ECO:0000256" key="2">
    <source>
        <dbReference type="ARBA" id="ARBA00009334"/>
    </source>
</evidence>
<feature type="compositionally biased region" description="Gly residues" evidence="13">
    <location>
        <begin position="413"/>
        <end position="422"/>
    </location>
</feature>
<comment type="caution">
    <text evidence="16">The sequence shown here is derived from an EMBL/GenBank/DDBJ whole genome shotgun (WGS) entry which is preliminary data.</text>
</comment>
<evidence type="ECO:0000256" key="7">
    <source>
        <dbReference type="ARBA" id="ARBA00022801"/>
    </source>
</evidence>
<evidence type="ECO:0000256" key="6">
    <source>
        <dbReference type="ARBA" id="ARBA00022741"/>
    </source>
</evidence>
<keyword evidence="4" id="KW-0690">Ribosome biogenesis</keyword>
<dbReference type="SMART" id="SM00490">
    <property type="entry name" value="HELICc"/>
    <property type="match status" value="1"/>
</dbReference>
<dbReference type="Proteomes" id="UP000751190">
    <property type="component" value="Unassembled WGS sequence"/>
</dbReference>
<dbReference type="CDD" id="cd18787">
    <property type="entry name" value="SF2_C_DEAD"/>
    <property type="match status" value="1"/>
</dbReference>
<name>A0A8J6C521_DIALT</name>
<dbReference type="SMART" id="SM00487">
    <property type="entry name" value="DEXDc"/>
    <property type="match status" value="1"/>
</dbReference>
<feature type="domain" description="Helicase ATP-binding" evidence="14">
    <location>
        <begin position="1"/>
        <end position="147"/>
    </location>
</feature>
<dbReference type="GO" id="GO:0003676">
    <property type="term" value="F:nucleic acid binding"/>
    <property type="evidence" value="ECO:0007669"/>
    <property type="project" value="InterPro"/>
</dbReference>
<feature type="region of interest" description="Disordered" evidence="13">
    <location>
        <begin position="152"/>
        <end position="173"/>
    </location>
</feature>
<keyword evidence="17" id="KW-1185">Reference proteome</keyword>
<comment type="similarity">
    <text evidence="2">Belongs to the DEAD box helicase family. DDX5/DBP2 subfamily.</text>
</comment>
<dbReference type="GO" id="GO:0003724">
    <property type="term" value="F:RNA helicase activity"/>
    <property type="evidence" value="ECO:0007669"/>
    <property type="project" value="UniProtKB-EC"/>
</dbReference>
<keyword evidence="8 12" id="KW-0347">Helicase</keyword>
<evidence type="ECO:0000256" key="8">
    <source>
        <dbReference type="ARBA" id="ARBA00022806"/>
    </source>
</evidence>
<evidence type="ECO:0000313" key="17">
    <source>
        <dbReference type="Proteomes" id="UP000751190"/>
    </source>
</evidence>
<reference evidence="16" key="1">
    <citation type="submission" date="2021-05" db="EMBL/GenBank/DDBJ databases">
        <title>The genome of the haptophyte Pavlova lutheri (Diacronema luteri, Pavlovales) - a model for lipid biosynthesis in eukaryotic algae.</title>
        <authorList>
            <person name="Hulatt C.J."/>
            <person name="Posewitz M.C."/>
        </authorList>
    </citation>
    <scope>NUCLEOTIDE SEQUENCE</scope>
    <source>
        <strain evidence="16">NIVA-4/92</strain>
    </source>
</reference>
<evidence type="ECO:0000256" key="1">
    <source>
        <dbReference type="ARBA" id="ARBA00004604"/>
    </source>
</evidence>
<evidence type="ECO:0000256" key="12">
    <source>
        <dbReference type="RuleBase" id="RU000492"/>
    </source>
</evidence>
<dbReference type="InterPro" id="IPR014001">
    <property type="entry name" value="Helicase_ATP-bd"/>
</dbReference>
<dbReference type="PROSITE" id="PS00039">
    <property type="entry name" value="DEAD_ATP_HELICASE"/>
    <property type="match status" value="1"/>
</dbReference>
<gene>
    <name evidence="16" type="ORF">KFE25_012052</name>
</gene>
<dbReference type="GO" id="GO:0016787">
    <property type="term" value="F:hydrolase activity"/>
    <property type="evidence" value="ECO:0007669"/>
    <property type="project" value="UniProtKB-KW"/>
</dbReference>
<evidence type="ECO:0000256" key="10">
    <source>
        <dbReference type="ARBA" id="ARBA00023242"/>
    </source>
</evidence>
<dbReference type="InterPro" id="IPR011545">
    <property type="entry name" value="DEAD/DEAH_box_helicase_dom"/>
</dbReference>
<evidence type="ECO:0000256" key="9">
    <source>
        <dbReference type="ARBA" id="ARBA00022840"/>
    </source>
</evidence>
<proteinExistence type="inferred from homology"/>
<keyword evidence="7 12" id="KW-0378">Hydrolase</keyword>
<feature type="compositionally biased region" description="Acidic residues" evidence="13">
    <location>
        <begin position="153"/>
        <end position="162"/>
    </location>
</feature>
<dbReference type="InterPro" id="IPR000629">
    <property type="entry name" value="RNA-helicase_DEAD-box_CS"/>
</dbReference>
<evidence type="ECO:0000259" key="15">
    <source>
        <dbReference type="PROSITE" id="PS51194"/>
    </source>
</evidence>
<comment type="subcellular location">
    <subcellularLocation>
        <location evidence="1">Nucleus</location>
        <location evidence="1">Nucleolus</location>
    </subcellularLocation>
</comment>
<dbReference type="InterPro" id="IPR027417">
    <property type="entry name" value="P-loop_NTPase"/>
</dbReference>
<dbReference type="InterPro" id="IPR001650">
    <property type="entry name" value="Helicase_C-like"/>
</dbReference>
<dbReference type="SUPFAM" id="SSF52540">
    <property type="entry name" value="P-loop containing nucleoside triphosphate hydrolases"/>
    <property type="match status" value="1"/>
</dbReference>
<comment type="function">
    <text evidence="11">ATP-dependent RNA helicase required for 60S ribosomal subunit synthesis. Involved in efficient pre-rRNA processing, predominantly at site A3, which is necessary for the normal formation of 25S and 5.8S rRNAs.</text>
</comment>
<dbReference type="EMBL" id="JAGTXO010000021">
    <property type="protein sequence ID" value="KAG8462232.1"/>
    <property type="molecule type" value="Genomic_DNA"/>
</dbReference>
<protein>
    <recommendedName>
        <fullName evidence="3">RNA helicase</fullName>
        <ecNumber evidence="3">3.6.4.13</ecNumber>
    </recommendedName>
</protein>
<keyword evidence="5" id="KW-0698">rRNA processing</keyword>
<organism evidence="16 17">
    <name type="scientific">Diacronema lutheri</name>
    <name type="common">Unicellular marine alga</name>
    <name type="synonym">Monochrysis lutheri</name>
    <dbReference type="NCBI Taxonomy" id="2081491"/>
    <lineage>
        <taxon>Eukaryota</taxon>
        <taxon>Haptista</taxon>
        <taxon>Haptophyta</taxon>
        <taxon>Pavlovophyceae</taxon>
        <taxon>Pavlovales</taxon>
        <taxon>Pavlovaceae</taxon>
        <taxon>Diacronema</taxon>
    </lineage>
</organism>
<keyword evidence="6 12" id="KW-0547">Nucleotide-binding</keyword>
<feature type="compositionally biased region" description="Gly residues" evidence="13">
    <location>
        <begin position="163"/>
        <end position="173"/>
    </location>
</feature>
<keyword evidence="10" id="KW-0539">Nucleus</keyword>
<feature type="domain" description="Helicase C-terminal" evidence="15">
    <location>
        <begin position="220"/>
        <end position="367"/>
    </location>
</feature>
<dbReference type="GO" id="GO:0005524">
    <property type="term" value="F:ATP binding"/>
    <property type="evidence" value="ECO:0007669"/>
    <property type="project" value="UniProtKB-KW"/>
</dbReference>
<evidence type="ECO:0000256" key="5">
    <source>
        <dbReference type="ARBA" id="ARBA00022552"/>
    </source>
</evidence>
<evidence type="ECO:0000313" key="16">
    <source>
        <dbReference type="EMBL" id="KAG8462232.1"/>
    </source>
</evidence>
<accession>A0A8J6C521</accession>
<keyword evidence="9 12" id="KW-0067">ATP-binding</keyword>
<dbReference type="PROSITE" id="PS51194">
    <property type="entry name" value="HELICASE_CTER"/>
    <property type="match status" value="1"/>
</dbReference>
<sequence length="422" mass="44320">MAHARRRHWPATQCCDALVLAPTRELAAQIEQHVAAFGVRIDLRSVCCYGGTDAQRDVERIADGVEILVATPGRLLLLLHRHAWLLRRTTLVVLDEADRMLDMGFEPQIREAFAHLPAKRQTLLFTATWPRHVRALAAEFLRAAPVLVRIGQADDDGDDGGDDGGGGGAGGTDGALHAVTSVVQTVEVVARDSDKAERLRAVLRAHGIRERAANGSGSGAASARVAEARAIVFVNTKVRCRELSDALRAASLPADAIHGDRPQAEREAALGAFARGDVRVLVATDVAARGIDVPGVGLVVNYDFPIAVGAQGIEDYVHRIGRSGRAGSPGAAHTLFSAAADGKLAHSLIRVLECAGQAVPAELRAVDQGEDAISARQKRKLPYARGGRDGARGGRGARGRASALGGGERGRGRAMGIGGSSA</sequence>
<dbReference type="EC" id="3.6.4.13" evidence="3"/>
<evidence type="ECO:0000256" key="4">
    <source>
        <dbReference type="ARBA" id="ARBA00022517"/>
    </source>
</evidence>